<feature type="non-terminal residue" evidence="1">
    <location>
        <position position="93"/>
    </location>
</feature>
<feature type="non-terminal residue" evidence="1">
    <location>
        <position position="1"/>
    </location>
</feature>
<protein>
    <submittedName>
        <fullName evidence="1">Uncharacterized protein</fullName>
    </submittedName>
</protein>
<evidence type="ECO:0000313" key="2">
    <source>
        <dbReference type="Proteomes" id="UP000265618"/>
    </source>
</evidence>
<sequence>VYCGWCFIYIPEDSELRVDAPGATGVEDIMEYFAVVGLVPVSVTPVEAEVGAGGKASSEYVASFPPSVDVSSHSFELAFLSINDQPVEISRDT</sequence>
<gene>
    <name evidence="1" type="ORF">KIPB_016738</name>
</gene>
<name>A0A9K3GQY9_9EUKA</name>
<accession>A0A9K3GQY9</accession>
<dbReference type="Proteomes" id="UP000265618">
    <property type="component" value="Unassembled WGS sequence"/>
</dbReference>
<dbReference type="EMBL" id="BDIP01010518">
    <property type="protein sequence ID" value="GIQ92774.1"/>
    <property type="molecule type" value="Genomic_DNA"/>
</dbReference>
<comment type="caution">
    <text evidence="1">The sequence shown here is derived from an EMBL/GenBank/DDBJ whole genome shotgun (WGS) entry which is preliminary data.</text>
</comment>
<dbReference type="AlphaFoldDB" id="A0A9K3GQY9"/>
<organism evidence="1 2">
    <name type="scientific">Kipferlia bialata</name>
    <dbReference type="NCBI Taxonomy" id="797122"/>
    <lineage>
        <taxon>Eukaryota</taxon>
        <taxon>Metamonada</taxon>
        <taxon>Carpediemonas-like organisms</taxon>
        <taxon>Kipferlia</taxon>
    </lineage>
</organism>
<keyword evidence="2" id="KW-1185">Reference proteome</keyword>
<reference evidence="1 2" key="1">
    <citation type="journal article" date="2018" name="PLoS ONE">
        <title>The draft genome of Kipferlia bialata reveals reductive genome evolution in fornicate parasites.</title>
        <authorList>
            <person name="Tanifuji G."/>
            <person name="Takabayashi S."/>
            <person name="Kume K."/>
            <person name="Takagi M."/>
            <person name="Nakayama T."/>
            <person name="Kamikawa R."/>
            <person name="Inagaki Y."/>
            <person name="Hashimoto T."/>
        </authorList>
    </citation>
    <scope>NUCLEOTIDE SEQUENCE [LARGE SCALE GENOMIC DNA]</scope>
    <source>
        <strain evidence="1">NY0173</strain>
    </source>
</reference>
<proteinExistence type="predicted"/>
<evidence type="ECO:0000313" key="1">
    <source>
        <dbReference type="EMBL" id="GIQ92774.1"/>
    </source>
</evidence>